<comment type="caution">
    <text evidence="7">The sequence shown here is derived from an EMBL/GenBank/DDBJ whole genome shotgun (WGS) entry which is preliminary data.</text>
</comment>
<evidence type="ECO:0000256" key="1">
    <source>
        <dbReference type="ARBA" id="ARBA00022448"/>
    </source>
</evidence>
<evidence type="ECO:0000256" key="6">
    <source>
        <dbReference type="HAMAP-Rule" id="MF_01871"/>
    </source>
</evidence>
<keyword evidence="8" id="KW-1185">Reference proteome</keyword>
<sequence length="816" mass="85841">MDALPSHAASAIAITPADTLDTATVLDAARSAARRIAPLWPLDSFVAVNPYLGLADHRFVEAAAALARTAGARTTMPRAFYAAALADGRMDMADLSAALALAPPSSARLFDAGRLAALAVSGERERETPLDTLADIAGRRMRRDWSGHVVGRISSFAARHFDRGQASWRSIPAYAGLYAAWKAEAAIDRAPEVAGIAGFREAVAALPDDRDAMLVEGVERLALAPAQLPAYFERLLRSVGGWAAFARGHDWSGERAGRPGETVVDLLAIRLAHEVALHAWLGDDSLVRGAFAAARCAYAAPADPLSEAGDCLLQAAYEHAWQRRFLPALMQPASSAASGRPAAQAVFCIDVRSEVIRRALEAAAPDVETLGFAGFFGVAVEHVAAGETSGEALCPVLLEPRFMVCEGVPSSVTAAAAQRLGRDASRVVQGFRGAAVSSFAFVEAAGLGYLGKLVADSLRLGRRRDAEAASGRPALDPSDRDGRLTGIPAADRLASAAAILRAMGLTQNLARLVLLVGHGATTRNNPHAAGLACGACGGHAGDVNARVAAAILNDPTVRAGLGDMGIEVPADTLFVAALHDTTTDLVSILDGAMLPASHAKDLALLKAQLAEAGRAARIERAARLGLEGDVSVESRVMVRARDWSEMRPEWGLAGCAAFIAAPRVLTRGLDLGGRAFLHSYDWRTDDGFRTLELILTAPLVVASWINLQYYASTVDNRVFGSGDKVLHNVVGGVGVFEGAGGDLRVGLPLQSISDGRELVHEPLRLTAVIAAPTDAIDRVLATHQPVRALVENGWIYMLALDGETCRRRTAAGWQAV</sequence>
<dbReference type="PANTHER" id="PTHR38344:SF1">
    <property type="entry name" value="INORGANIC CARBON TRANSPORTER SUBUNIT DABA-RELATED"/>
    <property type="match status" value="1"/>
</dbReference>
<comment type="cofactor">
    <cofactor evidence="6">
        <name>Zn(2+)</name>
        <dbReference type="ChEBI" id="CHEBI:29105"/>
    </cofactor>
</comment>
<name>A0ABU0M424_9HYPH</name>
<dbReference type="PANTHER" id="PTHR38344">
    <property type="entry name" value="UPF0753 PROTEIN AQ_863"/>
    <property type="match status" value="1"/>
</dbReference>
<evidence type="ECO:0000256" key="4">
    <source>
        <dbReference type="ARBA" id="ARBA00022833"/>
    </source>
</evidence>
<keyword evidence="3 6" id="KW-0479">Metal-binding</keyword>
<gene>
    <name evidence="6" type="primary">dabA</name>
    <name evidence="7" type="ORF">QO015_001324</name>
</gene>
<dbReference type="Pfam" id="PF10070">
    <property type="entry name" value="DabA"/>
    <property type="match status" value="1"/>
</dbReference>
<keyword evidence="4 6" id="KW-0862">Zinc</keyword>
<accession>A0ABU0M424</accession>
<dbReference type="InterPro" id="IPR018752">
    <property type="entry name" value="DabA"/>
</dbReference>
<feature type="binding site" evidence="6">
    <location>
        <position position="350"/>
    </location>
    <ligand>
        <name>Zn(2+)</name>
        <dbReference type="ChEBI" id="CHEBI:29105"/>
    </ligand>
</feature>
<dbReference type="EMBL" id="JAUSWJ010000001">
    <property type="protein sequence ID" value="MDQ0515711.1"/>
    <property type="molecule type" value="Genomic_DNA"/>
</dbReference>
<evidence type="ECO:0000313" key="7">
    <source>
        <dbReference type="EMBL" id="MDQ0515711.1"/>
    </source>
</evidence>
<dbReference type="HAMAP" id="MF_01871">
    <property type="entry name" value="DabA"/>
    <property type="match status" value="1"/>
</dbReference>
<proteinExistence type="inferred from homology"/>
<evidence type="ECO:0000313" key="8">
    <source>
        <dbReference type="Proteomes" id="UP001223743"/>
    </source>
</evidence>
<feature type="binding site" evidence="6">
    <location>
        <position position="518"/>
    </location>
    <ligand>
        <name>Zn(2+)</name>
        <dbReference type="ChEBI" id="CHEBI:29105"/>
    </ligand>
</feature>
<feature type="binding site" evidence="6">
    <location>
        <position position="348"/>
    </location>
    <ligand>
        <name>Zn(2+)</name>
        <dbReference type="ChEBI" id="CHEBI:29105"/>
    </ligand>
</feature>
<comment type="similarity">
    <text evidence="6">Belongs to the inorganic carbon transporter (TC 9.A.2) DabA family.</text>
</comment>
<evidence type="ECO:0000256" key="3">
    <source>
        <dbReference type="ARBA" id="ARBA00022723"/>
    </source>
</evidence>
<dbReference type="Proteomes" id="UP001223743">
    <property type="component" value="Unassembled WGS sequence"/>
</dbReference>
<evidence type="ECO:0000256" key="2">
    <source>
        <dbReference type="ARBA" id="ARBA00022475"/>
    </source>
</evidence>
<keyword evidence="5 6" id="KW-0472">Membrane</keyword>
<keyword evidence="1 6" id="KW-0813">Transport</keyword>
<reference evidence="7 8" key="1">
    <citation type="submission" date="2023-07" db="EMBL/GenBank/DDBJ databases">
        <title>Genomic Encyclopedia of Type Strains, Phase IV (KMG-IV): sequencing the most valuable type-strain genomes for metagenomic binning, comparative biology and taxonomic classification.</title>
        <authorList>
            <person name="Goeker M."/>
        </authorList>
    </citation>
    <scope>NUCLEOTIDE SEQUENCE [LARGE SCALE GENOMIC DNA]</scope>
    <source>
        <strain evidence="7 8">B1-1</strain>
    </source>
</reference>
<protein>
    <recommendedName>
        <fullName evidence="6">Probable inorganic carbon transporter subunit DabA</fullName>
    </recommendedName>
</protein>
<comment type="function">
    <text evidence="6">Part of an energy-coupled inorganic carbon pump.</text>
</comment>
<comment type="subunit">
    <text evidence="6">Forms a complex with DabB.</text>
</comment>
<keyword evidence="2 6" id="KW-1003">Cell membrane</keyword>
<dbReference type="RefSeq" id="WP_266280634.1">
    <property type="nucleotide sequence ID" value="NZ_JAPKNF010000001.1"/>
</dbReference>
<comment type="subcellular location">
    <subcellularLocation>
        <location evidence="6">Cell membrane</location>
        <topology evidence="6">Peripheral membrane protein</topology>
    </subcellularLocation>
</comment>
<feature type="binding site" evidence="6">
    <location>
        <position position="533"/>
    </location>
    <ligand>
        <name>Zn(2+)</name>
        <dbReference type="ChEBI" id="CHEBI:29105"/>
    </ligand>
</feature>
<evidence type="ECO:0000256" key="5">
    <source>
        <dbReference type="ARBA" id="ARBA00023136"/>
    </source>
</evidence>
<organism evidence="7 8">
    <name type="scientific">Kaistia geumhonensis</name>
    <dbReference type="NCBI Taxonomy" id="410839"/>
    <lineage>
        <taxon>Bacteria</taxon>
        <taxon>Pseudomonadati</taxon>
        <taxon>Pseudomonadota</taxon>
        <taxon>Alphaproteobacteria</taxon>
        <taxon>Hyphomicrobiales</taxon>
        <taxon>Kaistiaceae</taxon>
        <taxon>Kaistia</taxon>
    </lineage>
</organism>